<dbReference type="Proteomes" id="UP000230423">
    <property type="component" value="Unassembled WGS sequence"/>
</dbReference>
<feature type="non-terminal residue" evidence="4">
    <location>
        <position position="80"/>
    </location>
</feature>
<accession>A0A2G9TK19</accession>
<feature type="domain" description="Ras-GEF" evidence="3">
    <location>
        <begin position="1"/>
        <end position="80"/>
    </location>
</feature>
<dbReference type="InterPro" id="IPR036964">
    <property type="entry name" value="RASGEF_cat_dom_sf"/>
</dbReference>
<evidence type="ECO:0000256" key="2">
    <source>
        <dbReference type="PROSITE-ProRule" id="PRU00168"/>
    </source>
</evidence>
<dbReference type="InterPro" id="IPR023578">
    <property type="entry name" value="Ras_GEF_dom_sf"/>
</dbReference>
<evidence type="ECO:0000256" key="1">
    <source>
        <dbReference type="ARBA" id="ARBA00022658"/>
    </source>
</evidence>
<dbReference type="InterPro" id="IPR008937">
    <property type="entry name" value="Ras-like_GEF"/>
</dbReference>
<dbReference type="PANTHER" id="PTHR23113:SF356">
    <property type="entry name" value="FI05912P-RELATED"/>
    <property type="match status" value="1"/>
</dbReference>
<feature type="non-terminal residue" evidence="4">
    <location>
        <position position="1"/>
    </location>
</feature>
<evidence type="ECO:0000313" key="4">
    <source>
        <dbReference type="EMBL" id="PIO58329.1"/>
    </source>
</evidence>
<evidence type="ECO:0000259" key="3">
    <source>
        <dbReference type="PROSITE" id="PS50009"/>
    </source>
</evidence>
<dbReference type="OrthoDB" id="20825at2759"/>
<dbReference type="GO" id="GO:0005886">
    <property type="term" value="C:plasma membrane"/>
    <property type="evidence" value="ECO:0007669"/>
    <property type="project" value="TreeGrafter"/>
</dbReference>
<dbReference type="Gene3D" id="1.10.840.10">
    <property type="entry name" value="Ras guanine-nucleotide exchange factors catalytic domain"/>
    <property type="match status" value="1"/>
</dbReference>
<name>A0A2G9TK19_TELCI</name>
<gene>
    <name evidence="4" type="ORF">TELCIR_20238</name>
</gene>
<organism evidence="4 5">
    <name type="scientific">Teladorsagia circumcincta</name>
    <name type="common">Brown stomach worm</name>
    <name type="synonym">Ostertagia circumcincta</name>
    <dbReference type="NCBI Taxonomy" id="45464"/>
    <lineage>
        <taxon>Eukaryota</taxon>
        <taxon>Metazoa</taxon>
        <taxon>Ecdysozoa</taxon>
        <taxon>Nematoda</taxon>
        <taxon>Chromadorea</taxon>
        <taxon>Rhabditida</taxon>
        <taxon>Rhabditina</taxon>
        <taxon>Rhabditomorpha</taxon>
        <taxon>Strongyloidea</taxon>
        <taxon>Trichostrongylidae</taxon>
        <taxon>Teladorsagia</taxon>
    </lineage>
</organism>
<dbReference type="PANTHER" id="PTHR23113">
    <property type="entry name" value="GUANINE NUCLEOTIDE EXCHANGE FACTOR"/>
    <property type="match status" value="1"/>
</dbReference>
<keyword evidence="1 2" id="KW-0344">Guanine-nucleotide releasing factor</keyword>
<sequence>VIEYLIDVAKECCEIGNFNSLMAIVAGLSLPAITRLKRTAFSQIAEQLRSVVQWKGAHCSFHKNASVLQYLLVSLLYGER</sequence>
<evidence type="ECO:0000313" key="5">
    <source>
        <dbReference type="Proteomes" id="UP000230423"/>
    </source>
</evidence>
<dbReference type="AlphaFoldDB" id="A0A2G9TK19"/>
<reference evidence="4 5" key="1">
    <citation type="submission" date="2015-09" db="EMBL/GenBank/DDBJ databases">
        <title>Draft genome of the parasitic nematode Teladorsagia circumcincta isolate WARC Sus (inbred).</title>
        <authorList>
            <person name="Mitreva M."/>
        </authorList>
    </citation>
    <scope>NUCLEOTIDE SEQUENCE [LARGE SCALE GENOMIC DNA]</scope>
    <source>
        <strain evidence="4 5">S</strain>
    </source>
</reference>
<dbReference type="InterPro" id="IPR001895">
    <property type="entry name" value="RASGEF_cat_dom"/>
</dbReference>
<dbReference type="Pfam" id="PF00617">
    <property type="entry name" value="RasGEF"/>
    <property type="match status" value="1"/>
</dbReference>
<dbReference type="EMBL" id="KZ361536">
    <property type="protein sequence ID" value="PIO58329.1"/>
    <property type="molecule type" value="Genomic_DNA"/>
</dbReference>
<proteinExistence type="predicted"/>
<dbReference type="GO" id="GO:0005085">
    <property type="term" value="F:guanyl-nucleotide exchange factor activity"/>
    <property type="evidence" value="ECO:0007669"/>
    <property type="project" value="UniProtKB-KW"/>
</dbReference>
<dbReference type="PROSITE" id="PS50009">
    <property type="entry name" value="RASGEF_CAT"/>
    <property type="match status" value="1"/>
</dbReference>
<protein>
    <recommendedName>
        <fullName evidence="3">Ras-GEF domain-containing protein</fullName>
    </recommendedName>
</protein>
<dbReference type="GO" id="GO:0007265">
    <property type="term" value="P:Ras protein signal transduction"/>
    <property type="evidence" value="ECO:0007669"/>
    <property type="project" value="TreeGrafter"/>
</dbReference>
<keyword evidence="5" id="KW-1185">Reference proteome</keyword>
<dbReference type="SUPFAM" id="SSF48366">
    <property type="entry name" value="Ras GEF"/>
    <property type="match status" value="1"/>
</dbReference>